<reference evidence="2" key="1">
    <citation type="submission" date="2023-06" db="EMBL/GenBank/DDBJ databases">
        <title>Genome-scale phylogeny and comparative genomics of the fungal order Sordariales.</title>
        <authorList>
            <consortium name="Lawrence Berkeley National Laboratory"/>
            <person name="Hensen N."/>
            <person name="Bonometti L."/>
            <person name="Westerberg I."/>
            <person name="Brannstrom I.O."/>
            <person name="Guillou S."/>
            <person name="Cros-Aarteil S."/>
            <person name="Calhoun S."/>
            <person name="Haridas S."/>
            <person name="Kuo A."/>
            <person name="Mondo S."/>
            <person name="Pangilinan J."/>
            <person name="Riley R."/>
            <person name="Labutti K."/>
            <person name="Andreopoulos B."/>
            <person name="Lipzen A."/>
            <person name="Chen C."/>
            <person name="Yanf M."/>
            <person name="Daum C."/>
            <person name="Ng V."/>
            <person name="Clum A."/>
            <person name="Steindorff A."/>
            <person name="Ohm R."/>
            <person name="Martin F."/>
            <person name="Silar P."/>
            <person name="Natvig D."/>
            <person name="Lalanne C."/>
            <person name="Gautier V."/>
            <person name="Ament-Velasquez S.L."/>
            <person name="Kruys A."/>
            <person name="Hutchinson M.I."/>
            <person name="Powell A.J."/>
            <person name="Barry K."/>
            <person name="Miller A.N."/>
            <person name="Grigoriev I.V."/>
            <person name="Debuchy R."/>
            <person name="Gladieux P."/>
            <person name="Thoren M.H."/>
            <person name="Johannesson H."/>
        </authorList>
    </citation>
    <scope>NUCLEOTIDE SEQUENCE</scope>
    <source>
        <strain evidence="2">SMH4607-1</strain>
    </source>
</reference>
<feature type="compositionally biased region" description="Basic and acidic residues" evidence="1">
    <location>
        <begin position="195"/>
        <end position="204"/>
    </location>
</feature>
<feature type="compositionally biased region" description="Acidic residues" evidence="1">
    <location>
        <begin position="407"/>
        <end position="427"/>
    </location>
</feature>
<feature type="compositionally biased region" description="Basic and acidic residues" evidence="1">
    <location>
        <begin position="432"/>
        <end position="441"/>
    </location>
</feature>
<feature type="region of interest" description="Disordered" evidence="1">
    <location>
        <begin position="294"/>
        <end position="329"/>
    </location>
</feature>
<keyword evidence="3" id="KW-1185">Reference proteome</keyword>
<sequence length="675" mass="73586">MEGLLTVPPDRGTIIGRAIWKVRSPHRPRYVVVGGAQRDSQIQQASNSRIQASRGPTPKGQLRTLQEGIYLSIYKSKDDSEPIQQHAIATVTDCQVQMLAHRKQGPVLPTLVINIVPDPVTDKLRKRRSSRTAGLTATKETAPTTLFFRPGDEGHALLDWVRLIQQLIPPNLPDRAPLSPMTPASPTFINPFAPRPRETSDMHRPGSGNSRSPFYTKSSNQPHSSRERERPVTYSETHSLRSKPSDLSSHTSSMNPSHMGFHNYTIVHPTDLPSPAATIGDYHGEFIEGWTSAQGRSSTLSSPVRTRDSIGSQIPPVQQPMDSSSPPGPRETILDRAFQLRYIPGSERETPGEEKLSSLARFDALMREADEKRRNREAEEARLKGLAATPATTPLTAEHSGLKSAWDMDDSDSDDEPGYEEGGDESDGPIGELDHDLEERFPTPPTSQITPTAQRALEFIAGRHEPPAHRPQQPSRSHGARSPLSYNREALMALSNSGSSHLRPQTGSSENQSRPGIAQRTHSQPQLAGVKTSSSTPLQLSAPVPPTRRDAPPPPASKPPSEDAVLTASAVARSTAEKRLSASSSKRLSFTEFTKRLSSTSSLLLVPSGGSSRGSNSDVDPQQTTQNQQQYSHHLHPRAAPQAPQQPNPQQPPPLNERCGWRGSVGVFGAEGGFL</sequence>
<proteinExistence type="predicted"/>
<gene>
    <name evidence="2" type="ORF">B0H67DRAFT_484715</name>
</gene>
<name>A0AA40ARL6_9PEZI</name>
<evidence type="ECO:0000256" key="1">
    <source>
        <dbReference type="SAM" id="MobiDB-lite"/>
    </source>
</evidence>
<comment type="caution">
    <text evidence="2">The sequence shown here is derived from an EMBL/GenBank/DDBJ whole genome shotgun (WGS) entry which is preliminary data.</text>
</comment>
<evidence type="ECO:0000313" key="3">
    <source>
        <dbReference type="Proteomes" id="UP001172102"/>
    </source>
</evidence>
<feature type="compositionally biased region" description="Low complexity" evidence="1">
    <location>
        <begin position="386"/>
        <end position="397"/>
    </location>
</feature>
<dbReference type="EMBL" id="JAUKUA010000003">
    <property type="protein sequence ID" value="KAK0720677.1"/>
    <property type="molecule type" value="Genomic_DNA"/>
</dbReference>
<dbReference type="AlphaFoldDB" id="A0AA40ARL6"/>
<feature type="compositionally biased region" description="Polar residues" evidence="1">
    <location>
        <begin position="207"/>
        <end position="223"/>
    </location>
</feature>
<feature type="compositionally biased region" description="Basic and acidic residues" evidence="1">
    <location>
        <begin position="371"/>
        <end position="383"/>
    </location>
</feature>
<feature type="compositionally biased region" description="Low complexity" evidence="1">
    <location>
        <begin position="597"/>
        <end position="615"/>
    </location>
</feature>
<feature type="compositionally biased region" description="Polar residues" evidence="1">
    <location>
        <begin position="245"/>
        <end position="256"/>
    </location>
</feature>
<dbReference type="Proteomes" id="UP001172102">
    <property type="component" value="Unassembled WGS sequence"/>
</dbReference>
<feature type="region of interest" description="Disordered" evidence="1">
    <location>
        <begin position="174"/>
        <end position="256"/>
    </location>
</feature>
<organism evidence="2 3">
    <name type="scientific">Lasiosphaeris hirsuta</name>
    <dbReference type="NCBI Taxonomy" id="260670"/>
    <lineage>
        <taxon>Eukaryota</taxon>
        <taxon>Fungi</taxon>
        <taxon>Dikarya</taxon>
        <taxon>Ascomycota</taxon>
        <taxon>Pezizomycotina</taxon>
        <taxon>Sordariomycetes</taxon>
        <taxon>Sordariomycetidae</taxon>
        <taxon>Sordariales</taxon>
        <taxon>Lasiosphaeriaceae</taxon>
        <taxon>Lasiosphaeris</taxon>
    </lineage>
</organism>
<feature type="region of interest" description="Disordered" evidence="1">
    <location>
        <begin position="371"/>
        <end position="663"/>
    </location>
</feature>
<feature type="compositionally biased region" description="Polar residues" evidence="1">
    <location>
        <begin position="294"/>
        <end position="325"/>
    </location>
</feature>
<evidence type="ECO:0000313" key="2">
    <source>
        <dbReference type="EMBL" id="KAK0720677.1"/>
    </source>
</evidence>
<feature type="compositionally biased region" description="Pro residues" evidence="1">
    <location>
        <begin position="644"/>
        <end position="655"/>
    </location>
</feature>
<feature type="compositionally biased region" description="Polar residues" evidence="1">
    <location>
        <begin position="494"/>
        <end position="539"/>
    </location>
</feature>
<accession>A0AA40ARL6</accession>
<protein>
    <submittedName>
        <fullName evidence="2">Uncharacterized protein</fullName>
    </submittedName>
</protein>